<dbReference type="Proteomes" id="UP000295662">
    <property type="component" value="Unassembled WGS sequence"/>
</dbReference>
<evidence type="ECO:0000313" key="2">
    <source>
        <dbReference type="EMBL" id="TDU66621.1"/>
    </source>
</evidence>
<reference evidence="2 3" key="1">
    <citation type="submission" date="2019-03" db="EMBL/GenBank/DDBJ databases">
        <title>Genomic Encyclopedia of Archaeal and Bacterial Type Strains, Phase II (KMG-II): from individual species to whole genera.</title>
        <authorList>
            <person name="Goeker M."/>
        </authorList>
    </citation>
    <scope>NUCLEOTIDE SEQUENCE [LARGE SCALE GENOMIC DNA]</scope>
    <source>
        <strain evidence="2 3">ATCC 25309</strain>
    </source>
</reference>
<dbReference type="SUPFAM" id="SSF54523">
    <property type="entry name" value="Pili subunits"/>
    <property type="match status" value="1"/>
</dbReference>
<dbReference type="Gene3D" id="3.30.700.10">
    <property type="entry name" value="Glycoprotein, Type 4 Pilin"/>
    <property type="match status" value="1"/>
</dbReference>
<keyword evidence="1" id="KW-0812">Transmembrane</keyword>
<sequence>MMSEDPQPTSFHSMKTSPPIIALARRGFTLIELLVVIVIIAILVSLAVPAINSVMLKAQVLKIKTTMKDIQVAIGHYRTEYNRYPIDASSAGGESDLDPFLTDGNSEQTINILMSNVDTSGASTNMNPKQIKFLDLPLAKNNQFGIVDPSGGSNDGTPVQLVDNWGLPYKIALDTNYDNRVQNPDKSNADQTISSQAPEFLGQTTAIYSFGPDRTEFTKDDIVSWR</sequence>
<dbReference type="PANTHER" id="PTHR30093">
    <property type="entry name" value="GENERAL SECRETION PATHWAY PROTEIN G"/>
    <property type="match status" value="1"/>
</dbReference>
<protein>
    <submittedName>
        <fullName evidence="2">Prepilin-type N-terminal cleavage/methylation domain-containing protein</fullName>
    </submittedName>
</protein>
<accession>A0A4R7RML0</accession>
<dbReference type="PROSITE" id="PS00409">
    <property type="entry name" value="PROKAR_NTER_METHYL"/>
    <property type="match status" value="1"/>
</dbReference>
<keyword evidence="1" id="KW-0472">Membrane</keyword>
<dbReference type="InterPro" id="IPR045584">
    <property type="entry name" value="Pilin-like"/>
</dbReference>
<evidence type="ECO:0000256" key="1">
    <source>
        <dbReference type="SAM" id="Phobius"/>
    </source>
</evidence>
<gene>
    <name evidence="2" type="ORF">EI77_03716</name>
</gene>
<organism evidence="2 3">
    <name type="scientific">Prosthecobacter fusiformis</name>
    <dbReference type="NCBI Taxonomy" id="48464"/>
    <lineage>
        <taxon>Bacteria</taxon>
        <taxon>Pseudomonadati</taxon>
        <taxon>Verrucomicrobiota</taxon>
        <taxon>Verrucomicrobiia</taxon>
        <taxon>Verrucomicrobiales</taxon>
        <taxon>Verrucomicrobiaceae</taxon>
        <taxon>Prosthecobacter</taxon>
    </lineage>
</organism>
<keyword evidence="3" id="KW-1185">Reference proteome</keyword>
<dbReference type="Pfam" id="PF07963">
    <property type="entry name" value="N_methyl"/>
    <property type="match status" value="1"/>
</dbReference>
<evidence type="ECO:0000313" key="3">
    <source>
        <dbReference type="Proteomes" id="UP000295662"/>
    </source>
</evidence>
<dbReference type="EMBL" id="SOCA01000008">
    <property type="protein sequence ID" value="TDU66621.1"/>
    <property type="molecule type" value="Genomic_DNA"/>
</dbReference>
<dbReference type="InterPro" id="IPR012902">
    <property type="entry name" value="N_methyl_site"/>
</dbReference>
<proteinExistence type="predicted"/>
<dbReference type="AlphaFoldDB" id="A0A4R7RML0"/>
<dbReference type="NCBIfam" id="TIGR02532">
    <property type="entry name" value="IV_pilin_GFxxxE"/>
    <property type="match status" value="1"/>
</dbReference>
<keyword evidence="1" id="KW-1133">Transmembrane helix</keyword>
<comment type="caution">
    <text evidence="2">The sequence shown here is derived from an EMBL/GenBank/DDBJ whole genome shotgun (WGS) entry which is preliminary data.</text>
</comment>
<name>A0A4R7RML0_9BACT</name>
<feature type="transmembrane region" description="Helical" evidence="1">
    <location>
        <begin position="33"/>
        <end position="54"/>
    </location>
</feature>